<accession>A0ACB9TY69</accession>
<dbReference type="EMBL" id="CM043015">
    <property type="protein sequence ID" value="KAI4471708.1"/>
    <property type="molecule type" value="Genomic_DNA"/>
</dbReference>
<proteinExistence type="predicted"/>
<sequence length="1202" mass="129644">MIELTVKTLDSQNHSFTVNDDITVAEFKQKIADSINIPPETQRIIYCGRILKDDIKLSEYDVNGKVVHLVQRAPPSNSQNTNRNASPQPQRRNVRGLEHGMYLGSMAFPSNLMETQGIVPPPPTHSLAASRLNVAKRMLRRAECVLSQLENPTSRNSDQASSEEPQEEVTPVFEARVIVPGSSLNEPIDEVISAVQNRLLNATAPAPPNGAQAGVMSESNGEVVEDGANAAASNNVDMETPPLRSASSTPEGASPVFASVENLAGERGGNNNAGGAAAAAEGPVTDGPNGPTLADNASSTSEMADLLDTLGRLQIRLAPFLEQYQNFMRQDPSVSNDDVRKTQGMINRVSEILHFLGHAYHSLSDIIVRARTPPPRPLLCRPILIQHSAVVQTGFPIQVEAEINISPDSMPPNTTQQSTTNTTNTSTTTPASNTTTNAGPTFTAHIPPQMLGLLPTSVHVQSFPIEIRGIHRANLGGATPRDVPMAGSEPTPNGGAPTEATPVPPPATGNSDANTNAGGPTATATTSSGGSTSGTSQFNNPNVEFFMEVTPESITIDSLEATLLGANQGGDVLRGAMNAPPPEFLQSIMQMAGQIINRTTNPQGAPTSTASAPTTTANAADSAAQASSQSSAQSAGAGQNSQARGNTQTHPTTSTHTRSTARPHVHLSQHAMQGFDPFLPCNSHHVTPRRRFQARSLQAQSNQNNNARQDAAMPPQGVQLHPIYNIVQGIVNSFRNAYRQRSTQQPNQAAAATAAPPSGGVGNMNADLPITPPSEPVPSPPLLMQMPFLPHLQNMNISDITGPHGPTLSQLMEQFSDDNLNEGDSIFTDLIMLLSRNLTIADLIRLNNGQLEPLMRIRSNIRTFFLERVLDGNTSSASVDRGVNRFMGEMLPLLENLESLVVRDNIDIIRSSQLLFRTRLPNIISLAASRNPNSLRMLVDQCSITMRQLCALVLYASANGQQGVEDVLDHIVRQYMQGVPRVFEAWTSMASRAQLRHFILNLNIPHSILQPYIVRRIETVTPPLIHVNQDRPAEEPMEVEEQVEASGSSNGLPDSVINLQSDPEPLPPVDLGSESWHDQVPAEWVPIIVRDTRRQRRQFSQPAFSDAYLSGMPSKRRKIVTNAKPQGSLPQVIQESVRRAVTTTGLATVAPLETVSQAAAADISIQSAYRDLLRSSVQSTLQDNEDFTPERYPNASNYFNKP</sequence>
<evidence type="ECO:0000313" key="1">
    <source>
        <dbReference type="EMBL" id="KAI4471708.1"/>
    </source>
</evidence>
<protein>
    <submittedName>
        <fullName evidence="1">Large proline-rich protein bag6</fullName>
    </submittedName>
</protein>
<organism evidence="1 2">
    <name type="scientific">Holotrichia oblita</name>
    <name type="common">Chafer beetle</name>
    <dbReference type="NCBI Taxonomy" id="644536"/>
    <lineage>
        <taxon>Eukaryota</taxon>
        <taxon>Metazoa</taxon>
        <taxon>Ecdysozoa</taxon>
        <taxon>Arthropoda</taxon>
        <taxon>Hexapoda</taxon>
        <taxon>Insecta</taxon>
        <taxon>Pterygota</taxon>
        <taxon>Neoptera</taxon>
        <taxon>Endopterygota</taxon>
        <taxon>Coleoptera</taxon>
        <taxon>Polyphaga</taxon>
        <taxon>Scarabaeiformia</taxon>
        <taxon>Scarabaeidae</taxon>
        <taxon>Melolonthinae</taxon>
        <taxon>Holotrichia</taxon>
    </lineage>
</organism>
<dbReference type="Proteomes" id="UP001056778">
    <property type="component" value="Chromosome 1"/>
</dbReference>
<keyword evidence="2" id="KW-1185">Reference proteome</keyword>
<reference evidence="1" key="1">
    <citation type="submission" date="2022-04" db="EMBL/GenBank/DDBJ databases">
        <title>Chromosome-scale genome assembly of Holotrichia oblita Faldermann.</title>
        <authorList>
            <person name="Rongchong L."/>
        </authorList>
    </citation>
    <scope>NUCLEOTIDE SEQUENCE</scope>
    <source>
        <strain evidence="1">81SQS9</strain>
    </source>
</reference>
<name>A0ACB9TY69_HOLOL</name>
<comment type="caution">
    <text evidence="1">The sequence shown here is derived from an EMBL/GenBank/DDBJ whole genome shotgun (WGS) entry which is preliminary data.</text>
</comment>
<evidence type="ECO:0000313" key="2">
    <source>
        <dbReference type="Proteomes" id="UP001056778"/>
    </source>
</evidence>
<gene>
    <name evidence="1" type="ORF">MML48_1g18160</name>
</gene>